<evidence type="ECO:0000313" key="2">
    <source>
        <dbReference type="EMBL" id="MBW46889.1"/>
    </source>
</evidence>
<feature type="signal peptide" evidence="1">
    <location>
        <begin position="1"/>
        <end position="19"/>
    </location>
</feature>
<protein>
    <submittedName>
        <fullName evidence="2">Putative secreted protein</fullName>
    </submittedName>
</protein>
<proteinExistence type="predicted"/>
<keyword evidence="1" id="KW-0732">Signal</keyword>
<dbReference type="EMBL" id="GGFK01013568">
    <property type="protein sequence ID" value="MBW46889.1"/>
    <property type="molecule type" value="Transcribed_RNA"/>
</dbReference>
<evidence type="ECO:0000256" key="1">
    <source>
        <dbReference type="SAM" id="SignalP"/>
    </source>
</evidence>
<accession>A0A2M4B1I2</accession>
<organism evidence="2">
    <name type="scientific">Anopheles triannulatus</name>
    <dbReference type="NCBI Taxonomy" id="58253"/>
    <lineage>
        <taxon>Eukaryota</taxon>
        <taxon>Metazoa</taxon>
        <taxon>Ecdysozoa</taxon>
        <taxon>Arthropoda</taxon>
        <taxon>Hexapoda</taxon>
        <taxon>Insecta</taxon>
        <taxon>Pterygota</taxon>
        <taxon>Neoptera</taxon>
        <taxon>Endopterygota</taxon>
        <taxon>Diptera</taxon>
        <taxon>Nematocera</taxon>
        <taxon>Culicoidea</taxon>
        <taxon>Culicidae</taxon>
        <taxon>Anophelinae</taxon>
        <taxon>Anopheles</taxon>
    </lineage>
</organism>
<name>A0A2M4B1I2_9DIPT</name>
<feature type="chain" id="PRO_5014720853" evidence="1">
    <location>
        <begin position="20"/>
        <end position="137"/>
    </location>
</feature>
<sequence length="137" mass="15299">MGSFSWAICFLTIASNAISGVKRPTRIPWMLRMANEISRRSSFSSHDILTISKRNRSWKIRLILAPPDSSLVLTSAEPEPSIVRSKSDCSCWIICNMAFVLMLGSSGRKCLNCSTSFSSVSSCFWRRSRRAGSVSRI</sequence>
<reference evidence="2" key="1">
    <citation type="submission" date="2018-01" db="EMBL/GenBank/DDBJ databases">
        <title>An insight into the sialome of Amazonian anophelines.</title>
        <authorList>
            <person name="Ribeiro J.M."/>
            <person name="Scarpassa V."/>
            <person name="Calvo E."/>
        </authorList>
    </citation>
    <scope>NUCLEOTIDE SEQUENCE</scope>
    <source>
        <tissue evidence="2">Salivary glands</tissue>
    </source>
</reference>
<dbReference type="AlphaFoldDB" id="A0A2M4B1I2"/>